<dbReference type="EMBL" id="BAAAFA010000003">
    <property type="protein sequence ID" value="GAA0814838.1"/>
    <property type="molecule type" value="Genomic_DNA"/>
</dbReference>
<keyword evidence="1" id="KW-1133">Transmembrane helix</keyword>
<dbReference type="Pfam" id="PF03203">
    <property type="entry name" value="MerC"/>
    <property type="match status" value="1"/>
</dbReference>
<feature type="transmembrane region" description="Helical" evidence="1">
    <location>
        <begin position="45"/>
        <end position="65"/>
    </location>
</feature>
<evidence type="ECO:0000313" key="2">
    <source>
        <dbReference type="EMBL" id="GAA0814838.1"/>
    </source>
</evidence>
<protein>
    <recommendedName>
        <fullName evidence="4">MerC domain-containing protein</fullName>
    </recommendedName>
</protein>
<gene>
    <name evidence="2" type="ORF">GCM10009111_12320</name>
</gene>
<keyword evidence="3" id="KW-1185">Reference proteome</keyword>
<name>A0ABP3WFC8_9GAMM</name>
<accession>A0ABP3WFC8</accession>
<dbReference type="Proteomes" id="UP001500021">
    <property type="component" value="Unassembled WGS sequence"/>
</dbReference>
<feature type="transmembrane region" description="Helical" evidence="1">
    <location>
        <begin position="72"/>
        <end position="92"/>
    </location>
</feature>
<sequence>MKEISITSDKIAIGISLLCLAHCLALPLLIILLPSIAQLSLEQETYHYAMVLIVVPISCYALILGYKKHNKISVLFIGVVGLIFLVLAVLLGEENIGSLGEKTMTVIGSIIIAYSHYKNFNLSHKKAPCLYSCGAKK</sequence>
<dbReference type="RefSeq" id="WP_343816258.1">
    <property type="nucleotide sequence ID" value="NZ_BAAAFA010000003.1"/>
</dbReference>
<proteinExistence type="predicted"/>
<keyword evidence="1" id="KW-0812">Transmembrane</keyword>
<feature type="transmembrane region" description="Helical" evidence="1">
    <location>
        <begin position="12"/>
        <end position="33"/>
    </location>
</feature>
<comment type="caution">
    <text evidence="2">The sequence shown here is derived from an EMBL/GenBank/DDBJ whole genome shotgun (WGS) entry which is preliminary data.</text>
</comment>
<evidence type="ECO:0000256" key="1">
    <source>
        <dbReference type="SAM" id="Phobius"/>
    </source>
</evidence>
<evidence type="ECO:0000313" key="3">
    <source>
        <dbReference type="Proteomes" id="UP001500021"/>
    </source>
</evidence>
<evidence type="ECO:0008006" key="4">
    <source>
        <dbReference type="Google" id="ProtNLM"/>
    </source>
</evidence>
<organism evidence="2 3">
    <name type="scientific">Colwellia asteriadis</name>
    <dbReference type="NCBI Taxonomy" id="517723"/>
    <lineage>
        <taxon>Bacteria</taxon>
        <taxon>Pseudomonadati</taxon>
        <taxon>Pseudomonadota</taxon>
        <taxon>Gammaproteobacteria</taxon>
        <taxon>Alteromonadales</taxon>
        <taxon>Colwelliaceae</taxon>
        <taxon>Colwellia</taxon>
    </lineage>
</organism>
<keyword evidence="1" id="KW-0472">Membrane</keyword>
<reference evidence="3" key="1">
    <citation type="journal article" date="2019" name="Int. J. Syst. Evol. Microbiol.">
        <title>The Global Catalogue of Microorganisms (GCM) 10K type strain sequencing project: providing services to taxonomists for standard genome sequencing and annotation.</title>
        <authorList>
            <consortium name="The Broad Institute Genomics Platform"/>
            <consortium name="The Broad Institute Genome Sequencing Center for Infectious Disease"/>
            <person name="Wu L."/>
            <person name="Ma J."/>
        </authorList>
    </citation>
    <scope>NUCLEOTIDE SEQUENCE [LARGE SCALE GENOMIC DNA]</scope>
    <source>
        <strain evidence="3">JCM 15608</strain>
    </source>
</reference>
<dbReference type="InterPro" id="IPR004891">
    <property type="entry name" value="Mercury-R_MerC"/>
</dbReference>